<dbReference type="PANTHER" id="PTHR43018:SF2">
    <property type="entry name" value="PHOSPHO-2-DEHYDRO-3-DEOXYHEPTONATE ALDOLASE"/>
    <property type="match status" value="1"/>
</dbReference>
<dbReference type="RefSeq" id="WP_006715287.1">
    <property type="nucleotide sequence ID" value="NZ_CP007032.1"/>
</dbReference>
<evidence type="ECO:0000313" key="4">
    <source>
        <dbReference type="EMBL" id="AHF06220.1"/>
    </source>
</evidence>
<dbReference type="InterPro" id="IPR036263">
    <property type="entry name" value="Chorismate_II_sf"/>
</dbReference>
<dbReference type="InterPro" id="IPR036979">
    <property type="entry name" value="CM_dom_sf"/>
</dbReference>
<evidence type="ECO:0000259" key="3">
    <source>
        <dbReference type="PROSITE" id="PS51168"/>
    </source>
</evidence>
<feature type="domain" description="Chorismate mutase" evidence="3">
    <location>
        <begin position="275"/>
        <end position="358"/>
    </location>
</feature>
<evidence type="ECO:0000256" key="1">
    <source>
        <dbReference type="ARBA" id="ARBA00022679"/>
    </source>
</evidence>
<dbReference type="InterPro" id="IPR052899">
    <property type="entry name" value="Class-I_DAHP_synthase"/>
</dbReference>
<dbReference type="NCBIfam" id="TIGR01361">
    <property type="entry name" value="DAHP_synth_Bsub"/>
    <property type="match status" value="1"/>
</dbReference>
<feature type="coiled-coil region" evidence="2">
    <location>
        <begin position="281"/>
        <end position="308"/>
    </location>
</feature>
<reference evidence="4 5" key="1">
    <citation type="submission" date="2013-12" db="EMBL/GenBank/DDBJ databases">
        <authorList>
            <consortium name="DOE Joint Genome Institute"/>
            <person name="Smidt H."/>
            <person name="Huntemann M."/>
            <person name="Han J."/>
            <person name="Chen A."/>
            <person name="Kyrpides N."/>
            <person name="Mavromatis K."/>
            <person name="Markowitz V."/>
            <person name="Palaniappan K."/>
            <person name="Ivanova N."/>
            <person name="Schaumberg A."/>
            <person name="Pati A."/>
            <person name="Liolios K."/>
            <person name="Nordberg H.P."/>
            <person name="Cantor M.N."/>
            <person name="Hua S.X."/>
            <person name="Woyke T."/>
        </authorList>
    </citation>
    <scope>NUCLEOTIDE SEQUENCE [LARGE SCALE GENOMIC DNA]</scope>
    <source>
        <strain evidence="5">DSM 15288</strain>
    </source>
</reference>
<dbReference type="InterPro" id="IPR006268">
    <property type="entry name" value="DAHP_syn_2"/>
</dbReference>
<dbReference type="InterPro" id="IPR002701">
    <property type="entry name" value="CM_II_prokaryot"/>
</dbReference>
<name>W0E5V1_9FIRM</name>
<evidence type="ECO:0000256" key="2">
    <source>
        <dbReference type="SAM" id="Coils"/>
    </source>
</evidence>
<protein>
    <submittedName>
        <fullName evidence="4">Phospho-2-dehydro-3-deoxyheptonate aldolase</fullName>
    </submittedName>
</protein>
<dbReference type="GO" id="GO:0016740">
    <property type="term" value="F:transferase activity"/>
    <property type="evidence" value="ECO:0007669"/>
    <property type="project" value="UniProtKB-KW"/>
</dbReference>
<dbReference type="NCBIfam" id="NF006421">
    <property type="entry name" value="PRK08673.1"/>
    <property type="match status" value="1"/>
</dbReference>
<dbReference type="GO" id="GO:0009073">
    <property type="term" value="P:aromatic amino acid family biosynthetic process"/>
    <property type="evidence" value="ECO:0007669"/>
    <property type="project" value="InterPro"/>
</dbReference>
<dbReference type="Gene3D" id="3.20.20.70">
    <property type="entry name" value="Aldolase class I"/>
    <property type="match status" value="1"/>
</dbReference>
<gene>
    <name evidence="4" type="ORF">DESME_03485</name>
</gene>
<dbReference type="PROSITE" id="PS51168">
    <property type="entry name" value="CHORISMATE_MUT_2"/>
    <property type="match status" value="1"/>
</dbReference>
<evidence type="ECO:0000313" key="5">
    <source>
        <dbReference type="Proteomes" id="UP000010847"/>
    </source>
</evidence>
<dbReference type="NCBIfam" id="NF009239">
    <property type="entry name" value="PRK12595.1"/>
    <property type="match status" value="1"/>
</dbReference>
<dbReference type="OrthoDB" id="9780456at2"/>
<dbReference type="PANTHER" id="PTHR43018">
    <property type="entry name" value="PHOSPHO-2-DEHYDRO-3-DEOXYHEPTONATE ALDOLASE"/>
    <property type="match status" value="1"/>
</dbReference>
<dbReference type="KEGG" id="dmt:DESME_03485"/>
<dbReference type="AlphaFoldDB" id="W0E5V1"/>
<dbReference type="SUPFAM" id="SSF51569">
    <property type="entry name" value="Aldolase"/>
    <property type="match status" value="1"/>
</dbReference>
<dbReference type="STRING" id="871968.DESME_03485"/>
<dbReference type="Proteomes" id="UP000010847">
    <property type="component" value="Chromosome"/>
</dbReference>
<dbReference type="GO" id="GO:0046417">
    <property type="term" value="P:chorismate metabolic process"/>
    <property type="evidence" value="ECO:0007669"/>
    <property type="project" value="InterPro"/>
</dbReference>
<dbReference type="Pfam" id="PF01817">
    <property type="entry name" value="CM_2"/>
    <property type="match status" value="1"/>
</dbReference>
<dbReference type="InterPro" id="IPR013785">
    <property type="entry name" value="Aldolase_TIM"/>
</dbReference>
<dbReference type="SUPFAM" id="SSF48600">
    <property type="entry name" value="Chorismate mutase II"/>
    <property type="match status" value="1"/>
</dbReference>
<sequence>MNLPLVGLKDERTQVKVKNIVFGGNEVILMGGPCAVESESQMHEAAKAVKAAGGKVLRGGAFKPRTSPYSFQGLGKEGLYYLEEAAAEQGLLTISEVVDEKSLELMVDRVDIFQIGSRNMQNFQLLKLMGELRRPVVLKRGLSATIEEWLNAAEYILAGGNSQVILCERGIRTYEPSTRNTLDLSAVGLVKELTHLPIIIDPSHAAGRRDLIPYLAKGAIAGGADGLLIEMHPHPEAAKSDGDQSLTPDQFNQLSEELVPIAKAVNRKLIRSNDLEGLDDLQILRNRIDKIDRDIAELLAERMNTTREMGKHKSPGHIRDGIREHEVMEQLQEWANKVGCPVEVVLKGKKAQKAEKAI</sequence>
<accession>W0E5V1</accession>
<dbReference type="eggNOG" id="COG2876">
    <property type="taxonomic scope" value="Bacteria"/>
</dbReference>
<keyword evidence="2" id="KW-0175">Coiled coil</keyword>
<dbReference type="HOGENOM" id="CLU_062599_1_1_9"/>
<dbReference type="Gene3D" id="1.20.59.10">
    <property type="entry name" value="Chorismate mutase"/>
    <property type="match status" value="1"/>
</dbReference>
<organism evidence="4 5">
    <name type="scientific">Desulfitobacterium metallireducens DSM 15288</name>
    <dbReference type="NCBI Taxonomy" id="871968"/>
    <lineage>
        <taxon>Bacteria</taxon>
        <taxon>Bacillati</taxon>
        <taxon>Bacillota</taxon>
        <taxon>Clostridia</taxon>
        <taxon>Eubacteriales</taxon>
        <taxon>Desulfitobacteriaceae</taxon>
        <taxon>Desulfitobacterium</taxon>
    </lineage>
</organism>
<dbReference type="EMBL" id="CP007032">
    <property type="protein sequence ID" value="AHF06220.1"/>
    <property type="molecule type" value="Genomic_DNA"/>
</dbReference>
<dbReference type="GO" id="GO:0016832">
    <property type="term" value="F:aldehyde-lyase activity"/>
    <property type="evidence" value="ECO:0007669"/>
    <property type="project" value="InterPro"/>
</dbReference>
<dbReference type="GO" id="GO:0004106">
    <property type="term" value="F:chorismate mutase activity"/>
    <property type="evidence" value="ECO:0007669"/>
    <property type="project" value="InterPro"/>
</dbReference>
<proteinExistence type="predicted"/>
<dbReference type="InterPro" id="IPR006218">
    <property type="entry name" value="DAHP1/KDSA"/>
</dbReference>
<dbReference type="Pfam" id="PF00793">
    <property type="entry name" value="DAHP_synth_1"/>
    <property type="match status" value="1"/>
</dbReference>
<dbReference type="SMART" id="SM00830">
    <property type="entry name" value="CM_2"/>
    <property type="match status" value="1"/>
</dbReference>
<keyword evidence="5" id="KW-1185">Reference proteome</keyword>
<keyword evidence="1" id="KW-0808">Transferase</keyword>